<accession>A0A3L8DA91</accession>
<gene>
    <name evidence="2" type="ORF">DMN91_009650</name>
</gene>
<dbReference type="Pfam" id="PF03392">
    <property type="entry name" value="OS-D"/>
    <property type="match status" value="1"/>
</dbReference>
<dbReference type="PANTHER" id="PTHR11257:SF13">
    <property type="entry name" value="GEO07322P1"/>
    <property type="match status" value="1"/>
</dbReference>
<proteinExistence type="predicted"/>
<evidence type="ECO:0000313" key="3">
    <source>
        <dbReference type="Proteomes" id="UP000279307"/>
    </source>
</evidence>
<comment type="caution">
    <text evidence="2">The sequence shown here is derived from an EMBL/GenBank/DDBJ whole genome shotgun (WGS) entry which is preliminary data.</text>
</comment>
<dbReference type="PANTHER" id="PTHR11257">
    <property type="entry name" value="CHEMOSENSORY PROTEIN-RELATED"/>
    <property type="match status" value="1"/>
</dbReference>
<evidence type="ECO:0000313" key="2">
    <source>
        <dbReference type="EMBL" id="RLU17415.1"/>
    </source>
</evidence>
<dbReference type="AlphaFoldDB" id="A0A3L8DA91"/>
<organism evidence="2 3">
    <name type="scientific">Ooceraea biroi</name>
    <name type="common">Clonal raider ant</name>
    <name type="synonym">Cerapachys biroi</name>
    <dbReference type="NCBI Taxonomy" id="2015173"/>
    <lineage>
        <taxon>Eukaryota</taxon>
        <taxon>Metazoa</taxon>
        <taxon>Ecdysozoa</taxon>
        <taxon>Arthropoda</taxon>
        <taxon>Hexapoda</taxon>
        <taxon>Insecta</taxon>
        <taxon>Pterygota</taxon>
        <taxon>Neoptera</taxon>
        <taxon>Endopterygota</taxon>
        <taxon>Hymenoptera</taxon>
        <taxon>Apocrita</taxon>
        <taxon>Aculeata</taxon>
        <taxon>Formicoidea</taxon>
        <taxon>Formicidae</taxon>
        <taxon>Dorylinae</taxon>
        <taxon>Ooceraea</taxon>
    </lineage>
</organism>
<sequence length="134" mass="15462">MKFAVVCLLAVIAVVHVSAQPAKDGEYTHKYDNIDVDQILHNDRLLNRYADCVLERNKGRCPPEAIELRKVLGEALETECAKCSEHQREMTKKVIRFLVENKRDVWTALKAKYDPDGKFAQRYEEMARKEGVQI</sequence>
<feature type="chain" id="PRO_5017970814" evidence="1">
    <location>
        <begin position="20"/>
        <end position="134"/>
    </location>
</feature>
<dbReference type="SUPFAM" id="SSF100910">
    <property type="entry name" value="Chemosensory protein Csp2"/>
    <property type="match status" value="1"/>
</dbReference>
<keyword evidence="1" id="KW-0732">Signal</keyword>
<dbReference type="Gene3D" id="1.10.2080.10">
    <property type="entry name" value="Insect odorant-binding protein A10/Ejaculatory bulb-specific protein 3"/>
    <property type="match status" value="1"/>
</dbReference>
<dbReference type="Proteomes" id="UP000279307">
    <property type="component" value="Chromosome 10"/>
</dbReference>
<dbReference type="EMBL" id="QOIP01000010">
    <property type="protein sequence ID" value="RLU17415.1"/>
    <property type="molecule type" value="Genomic_DNA"/>
</dbReference>
<dbReference type="InterPro" id="IPR005055">
    <property type="entry name" value="A10/PebIII"/>
</dbReference>
<dbReference type="InterPro" id="IPR036682">
    <property type="entry name" value="OS_D_A10/PebIII_sf"/>
</dbReference>
<evidence type="ECO:0000256" key="1">
    <source>
        <dbReference type="SAM" id="SignalP"/>
    </source>
</evidence>
<dbReference type="OrthoDB" id="8183954at2759"/>
<reference evidence="2 3" key="1">
    <citation type="journal article" date="2018" name="Genome Res.">
        <title>The genomic architecture and molecular evolution of ant odorant receptors.</title>
        <authorList>
            <person name="McKenzie S.K."/>
            <person name="Kronauer D.J.C."/>
        </authorList>
    </citation>
    <scope>NUCLEOTIDE SEQUENCE [LARGE SCALE GENOMIC DNA]</scope>
    <source>
        <strain evidence="2">Clonal line C1</strain>
    </source>
</reference>
<name>A0A3L8DA91_OOCBI</name>
<feature type="signal peptide" evidence="1">
    <location>
        <begin position="1"/>
        <end position="19"/>
    </location>
</feature>
<protein>
    <submittedName>
        <fullName evidence="2">ObirCsp3</fullName>
    </submittedName>
</protein>